<evidence type="ECO:0000256" key="2">
    <source>
        <dbReference type="ARBA" id="ARBA00004123"/>
    </source>
</evidence>
<evidence type="ECO:0000256" key="5">
    <source>
        <dbReference type="ARBA" id="ARBA00022723"/>
    </source>
</evidence>
<keyword evidence="10" id="KW-1185">Reference proteome</keyword>
<evidence type="ECO:0000259" key="8">
    <source>
        <dbReference type="Pfam" id="PF13359"/>
    </source>
</evidence>
<protein>
    <recommendedName>
        <fullName evidence="8">DDE Tnp4 domain-containing protein</fullName>
    </recommendedName>
</protein>
<evidence type="ECO:0000313" key="10">
    <source>
        <dbReference type="Proteomes" id="UP001159363"/>
    </source>
</evidence>
<evidence type="ECO:0000256" key="4">
    <source>
        <dbReference type="ARBA" id="ARBA00022722"/>
    </source>
</evidence>
<comment type="cofactor">
    <cofactor evidence="1">
        <name>a divalent metal cation</name>
        <dbReference type="ChEBI" id="CHEBI:60240"/>
    </cofactor>
</comment>
<dbReference type="Proteomes" id="UP001159363">
    <property type="component" value="Chromosome 8"/>
</dbReference>
<evidence type="ECO:0000256" key="3">
    <source>
        <dbReference type="ARBA" id="ARBA00006958"/>
    </source>
</evidence>
<gene>
    <name evidence="9" type="ORF">PR048_023158</name>
</gene>
<sequence>MRPAFSPNLKIEVTLSYLATGNSYRSLQQLFRVPKTAISSFIPEVCEVLYTSLQEQIKIPECHDRWKTIEKGFRYCWNFPGCYGAIDGKHVHIRAPEHCGSTFLNYIYIKKKTNSIVLFALVDHDYHFIYIDVGSNGPVSASKVFQRCSLVDALERGLLPKDGVIIGDDAFPLKEYLMKPYGGQSLQVDEKVFNYRLLRARHLVENAFGILVRTNDKIVCAACALHNFLRNKSPKTCIPRASVNIEAFYLGCTIEGSRRKETNGLQSVSRVGSHQQTKNAKVKREAYIRYFVNEGAVDWQNKML</sequence>
<dbReference type="Pfam" id="PF13359">
    <property type="entry name" value="DDE_Tnp_4"/>
    <property type="match status" value="1"/>
</dbReference>
<evidence type="ECO:0000313" key="9">
    <source>
        <dbReference type="EMBL" id="KAJ8875263.1"/>
    </source>
</evidence>
<dbReference type="InterPro" id="IPR027806">
    <property type="entry name" value="HARBI1_dom"/>
</dbReference>
<dbReference type="PANTHER" id="PTHR22930:SF269">
    <property type="entry name" value="NUCLEASE HARBI1-LIKE PROTEIN"/>
    <property type="match status" value="1"/>
</dbReference>
<comment type="similarity">
    <text evidence="3">Belongs to the HARBI1 family.</text>
</comment>
<comment type="caution">
    <text evidence="9">The sequence shown here is derived from an EMBL/GenBank/DDBJ whole genome shotgun (WGS) entry which is preliminary data.</text>
</comment>
<name>A0ABQ9GTB3_9NEOP</name>
<dbReference type="InterPro" id="IPR045249">
    <property type="entry name" value="HARBI1-like"/>
</dbReference>
<keyword evidence="7" id="KW-0539">Nucleus</keyword>
<evidence type="ECO:0000256" key="1">
    <source>
        <dbReference type="ARBA" id="ARBA00001968"/>
    </source>
</evidence>
<evidence type="ECO:0000256" key="6">
    <source>
        <dbReference type="ARBA" id="ARBA00022801"/>
    </source>
</evidence>
<dbReference type="EMBL" id="JARBHB010000009">
    <property type="protein sequence ID" value="KAJ8875263.1"/>
    <property type="molecule type" value="Genomic_DNA"/>
</dbReference>
<dbReference type="PANTHER" id="PTHR22930">
    <property type="match status" value="1"/>
</dbReference>
<keyword evidence="5" id="KW-0479">Metal-binding</keyword>
<proteinExistence type="inferred from homology"/>
<evidence type="ECO:0000256" key="7">
    <source>
        <dbReference type="ARBA" id="ARBA00023242"/>
    </source>
</evidence>
<comment type="subcellular location">
    <subcellularLocation>
        <location evidence="2">Nucleus</location>
    </subcellularLocation>
</comment>
<organism evidence="9 10">
    <name type="scientific">Dryococelus australis</name>
    <dbReference type="NCBI Taxonomy" id="614101"/>
    <lineage>
        <taxon>Eukaryota</taxon>
        <taxon>Metazoa</taxon>
        <taxon>Ecdysozoa</taxon>
        <taxon>Arthropoda</taxon>
        <taxon>Hexapoda</taxon>
        <taxon>Insecta</taxon>
        <taxon>Pterygota</taxon>
        <taxon>Neoptera</taxon>
        <taxon>Polyneoptera</taxon>
        <taxon>Phasmatodea</taxon>
        <taxon>Verophasmatodea</taxon>
        <taxon>Anareolatae</taxon>
        <taxon>Phasmatidae</taxon>
        <taxon>Eurycanthinae</taxon>
        <taxon>Dryococelus</taxon>
    </lineage>
</organism>
<accession>A0ABQ9GTB3</accession>
<keyword evidence="6" id="KW-0378">Hydrolase</keyword>
<reference evidence="9 10" key="1">
    <citation type="submission" date="2023-02" db="EMBL/GenBank/DDBJ databases">
        <title>LHISI_Scaffold_Assembly.</title>
        <authorList>
            <person name="Stuart O.P."/>
            <person name="Cleave R."/>
            <person name="Magrath M.J.L."/>
            <person name="Mikheyev A.S."/>
        </authorList>
    </citation>
    <scope>NUCLEOTIDE SEQUENCE [LARGE SCALE GENOMIC DNA]</scope>
    <source>
        <strain evidence="9">Daus_M_001</strain>
        <tissue evidence="9">Leg muscle</tissue>
    </source>
</reference>
<feature type="domain" description="DDE Tnp4" evidence="8">
    <location>
        <begin position="86"/>
        <end position="211"/>
    </location>
</feature>
<keyword evidence="4" id="KW-0540">Nuclease</keyword>